<dbReference type="OrthoDB" id="1362641at2"/>
<evidence type="ECO:0000313" key="4">
    <source>
        <dbReference type="Proteomes" id="UP000198785"/>
    </source>
</evidence>
<proteinExistence type="predicted"/>
<organism evidence="3 4">
    <name type="scientific">Sphingobacterium wenxiniae</name>
    <dbReference type="NCBI Taxonomy" id="683125"/>
    <lineage>
        <taxon>Bacteria</taxon>
        <taxon>Pseudomonadati</taxon>
        <taxon>Bacteroidota</taxon>
        <taxon>Sphingobacteriia</taxon>
        <taxon>Sphingobacteriales</taxon>
        <taxon>Sphingobacteriaceae</taxon>
        <taxon>Sphingobacterium</taxon>
    </lineage>
</organism>
<dbReference type="RefSeq" id="WP_093366441.1">
    <property type="nucleotide sequence ID" value="NZ_FOZZ01000009.1"/>
</dbReference>
<dbReference type="PROSITE" id="PS51257">
    <property type="entry name" value="PROKAR_LIPOPROTEIN"/>
    <property type="match status" value="1"/>
</dbReference>
<feature type="region of interest" description="Disordered" evidence="1">
    <location>
        <begin position="171"/>
        <end position="200"/>
    </location>
</feature>
<name>A0A1I6UIX4_9SPHI</name>
<protein>
    <recommendedName>
        <fullName evidence="5">Lipoprotein</fullName>
    </recommendedName>
</protein>
<keyword evidence="4" id="KW-1185">Reference proteome</keyword>
<dbReference type="EMBL" id="FOZZ01000009">
    <property type="protein sequence ID" value="SFT01380.1"/>
    <property type="molecule type" value="Genomic_DNA"/>
</dbReference>
<feature type="signal peptide" evidence="2">
    <location>
        <begin position="1"/>
        <end position="23"/>
    </location>
</feature>
<dbReference type="AlphaFoldDB" id="A0A1I6UIX4"/>
<sequence>MKKKWFYLLMLCIGCFFVTSCLEDLFDDGEDEEEGLSLSCGSVLPSGYQCISPITGAKHLANYHISELYGTWHSEDFGFCVQYSGDGTGKIITIAKGLHPGAEMNIKWGVMVNGDGSYAQSDGNGSVRVIHEGIGEPIDPQIAMLTFRLSTKQFYGFDLLRVGSCPKGSGGNGSNGNTNNGGNNGTANNGGNTGNSNGNNSGSGTGKVAFWVASDLGCGNITVTLNTGQQGTISSYYSSGTPSCGSSGNANFTLDPGTYSFSASCSKYNWKGNFTVEKDGCLTNRLWIN</sequence>
<reference evidence="3 4" key="1">
    <citation type="submission" date="2016-10" db="EMBL/GenBank/DDBJ databases">
        <authorList>
            <person name="de Groot N.N."/>
        </authorList>
    </citation>
    <scope>NUCLEOTIDE SEQUENCE [LARGE SCALE GENOMIC DNA]</scope>
    <source>
        <strain evidence="3 4">DSM 22789</strain>
    </source>
</reference>
<feature type="compositionally biased region" description="Low complexity" evidence="1">
    <location>
        <begin position="175"/>
        <end position="200"/>
    </location>
</feature>
<keyword evidence="2" id="KW-0732">Signal</keyword>
<evidence type="ECO:0008006" key="5">
    <source>
        <dbReference type="Google" id="ProtNLM"/>
    </source>
</evidence>
<evidence type="ECO:0000256" key="1">
    <source>
        <dbReference type="SAM" id="MobiDB-lite"/>
    </source>
</evidence>
<accession>A0A1I6UIX4</accession>
<evidence type="ECO:0000256" key="2">
    <source>
        <dbReference type="SAM" id="SignalP"/>
    </source>
</evidence>
<feature type="chain" id="PRO_5011470916" description="Lipoprotein" evidence="2">
    <location>
        <begin position="24"/>
        <end position="289"/>
    </location>
</feature>
<gene>
    <name evidence="3" type="ORF">SAMN05660206_10927</name>
</gene>
<evidence type="ECO:0000313" key="3">
    <source>
        <dbReference type="EMBL" id="SFT01380.1"/>
    </source>
</evidence>
<dbReference type="Proteomes" id="UP000198785">
    <property type="component" value="Unassembled WGS sequence"/>
</dbReference>